<accession>A0A2X0RB34</accession>
<protein>
    <submittedName>
        <fullName evidence="1">Uncharacterized protein</fullName>
    </submittedName>
</protein>
<organism evidence="1">
    <name type="scientific">Candidatus Nitrotoga fabula</name>
    <dbReference type="NCBI Taxonomy" id="2182327"/>
    <lineage>
        <taxon>Bacteria</taxon>
        <taxon>Pseudomonadati</taxon>
        <taxon>Pseudomonadota</taxon>
        <taxon>Betaproteobacteria</taxon>
        <taxon>Nitrosomonadales</taxon>
        <taxon>Gallionellaceae</taxon>
        <taxon>Candidatus Nitrotoga</taxon>
    </lineage>
</organism>
<name>A0A2X0RB34_9PROT</name>
<evidence type="ECO:0000313" key="1">
    <source>
        <dbReference type="EMBL" id="SPS04794.1"/>
    </source>
</evidence>
<proteinExistence type="predicted"/>
<reference evidence="1" key="1">
    <citation type="submission" date="2018-05" db="EMBL/GenBank/DDBJ databases">
        <authorList>
            <person name="Lanie J.A."/>
            <person name="Ng W.-L."/>
            <person name="Kazmierczak K.M."/>
            <person name="Andrzejewski T.M."/>
            <person name="Davidsen T.M."/>
            <person name="Wayne K.J."/>
            <person name="Tettelin H."/>
            <person name="Glass J.I."/>
            <person name="Rusch D."/>
            <person name="Podicherti R."/>
            <person name="Tsui H.-C.T."/>
            <person name="Winkler M.E."/>
        </authorList>
    </citation>
    <scope>NUCLEOTIDE SEQUENCE</scope>
    <source>
        <strain evidence="1">KNB</strain>
    </source>
</reference>
<dbReference type="EMBL" id="LS423452">
    <property type="protein sequence ID" value="SPS04794.1"/>
    <property type="molecule type" value="Genomic_DNA"/>
</dbReference>
<sequence>MRKLVGRRECRLERFERGAVTDLAGFCAANNKQQFVKRSYVKMRQLRQTDDFS</sequence>
<gene>
    <name evidence="1" type="ORF">NITFAB_0383</name>
</gene>
<dbReference type="AlphaFoldDB" id="A0A2X0RB34"/>